<dbReference type="GO" id="GO:0003677">
    <property type="term" value="F:DNA binding"/>
    <property type="evidence" value="ECO:0007669"/>
    <property type="project" value="InterPro"/>
</dbReference>
<dbReference type="NCBIfam" id="TIGR01712">
    <property type="entry name" value="phage_N6A_met"/>
    <property type="match status" value="1"/>
</dbReference>
<dbReference type="GO" id="GO:0009307">
    <property type="term" value="P:DNA restriction-modification system"/>
    <property type="evidence" value="ECO:0007669"/>
    <property type="project" value="InterPro"/>
</dbReference>
<dbReference type="Proteomes" id="UP000222601">
    <property type="component" value="Segment"/>
</dbReference>
<evidence type="ECO:0000313" key="2">
    <source>
        <dbReference type="Proteomes" id="UP000222601"/>
    </source>
</evidence>
<sequence>MIDSNDKDTHDAFVSFEQIERENFVTNALVPGNGHYQAVKPDTFYQVTGNRYAGSKTPDAVRDLWATDREVISWMELRYGKYDIDAADSANNAVCEKFYSEQVNCLKIWWGSNKHIWLNPPYSHPDPFVKKAIEQMEHNNQIDMLLPGDNSTAWFAEARRNAAEIIWIEADITEIDSQEYCRTGRLAFISGLTGKPVDGNNKGSVIFVMRKLQEGETQKTTYVSVADICPGVSRKKPRKRSV</sequence>
<gene>
    <name evidence="1" type="ORF">ESCO41_00006</name>
</gene>
<keyword evidence="1" id="KW-0808">Transferase</keyword>
<dbReference type="Pfam" id="PF05869">
    <property type="entry name" value="Dam"/>
    <property type="match status" value="1"/>
</dbReference>
<evidence type="ECO:0000313" key="1">
    <source>
        <dbReference type="EMBL" id="AQY55313.1"/>
    </source>
</evidence>
<proteinExistence type="predicted"/>
<keyword evidence="1" id="KW-0489">Methyltransferase</keyword>
<organism evidence="1">
    <name type="scientific">Escherichia phage vB_EcoS_ESCO41</name>
    <dbReference type="NCBI Taxonomy" id="2496547"/>
    <lineage>
        <taxon>Viruses</taxon>
        <taxon>Duplodnaviria</taxon>
        <taxon>Heunggongvirae</taxon>
        <taxon>Uroviricota</taxon>
        <taxon>Caudoviricetes</taxon>
        <taxon>Drexlerviridae</taxon>
        <taxon>Nouzillyvirus</taxon>
        <taxon>Nouzillyvirus ESCO41</taxon>
    </lineage>
</organism>
<protein>
    <submittedName>
        <fullName evidence="1">DNA N-6-adenine-methyltransferase</fullName>
    </submittedName>
</protein>
<dbReference type="EMBL" id="KY619305">
    <property type="protein sequence ID" value="AQY55313.1"/>
    <property type="molecule type" value="Genomic_DNA"/>
</dbReference>
<dbReference type="InterPro" id="IPR008593">
    <property type="entry name" value="Dam_MeTrfase"/>
</dbReference>
<dbReference type="GO" id="GO:0009007">
    <property type="term" value="F:site-specific DNA-methyltransferase (adenine-specific) activity"/>
    <property type="evidence" value="ECO:0007669"/>
    <property type="project" value="InterPro"/>
</dbReference>
<dbReference type="GO" id="GO:0032259">
    <property type="term" value="P:methylation"/>
    <property type="evidence" value="ECO:0007669"/>
    <property type="project" value="UniProtKB-KW"/>
</dbReference>
<keyword evidence="2" id="KW-1185">Reference proteome</keyword>
<name>A0A1U9WR31_9CAUD</name>
<reference evidence="1" key="1">
    <citation type="submission" date="2017-02" db="EMBL/GenBank/DDBJ databases">
        <title>Characterization of a new coliphage vB_EcoS_ESCO41.</title>
        <authorList>
            <person name="Trotereau A."/>
            <person name="Schouler C."/>
        </authorList>
    </citation>
    <scope>NUCLEOTIDE SEQUENCE [LARGE SCALE GENOMIC DNA]</scope>
</reference>
<accession>A0A1U9WR31</accession>